<dbReference type="PANTHER" id="PTHR42785:SF1">
    <property type="entry name" value="DNA TOPOISOMERASE"/>
    <property type="match status" value="1"/>
</dbReference>
<name>A0A6C0BXF4_9ZZZZ</name>
<dbReference type="Gene3D" id="1.10.290.10">
    <property type="entry name" value="Topoisomerase I, domain 4"/>
    <property type="match status" value="1"/>
</dbReference>
<dbReference type="InterPro" id="IPR025589">
    <property type="entry name" value="Toprim_C_rpt"/>
</dbReference>
<evidence type="ECO:0000259" key="8">
    <source>
        <dbReference type="PROSITE" id="PS52039"/>
    </source>
</evidence>
<dbReference type="Pfam" id="PF01131">
    <property type="entry name" value="Topoisom_bac"/>
    <property type="match status" value="1"/>
</dbReference>
<evidence type="ECO:0000256" key="6">
    <source>
        <dbReference type="ARBA" id="ARBA00023235"/>
    </source>
</evidence>
<dbReference type="GO" id="GO:0003677">
    <property type="term" value="F:DNA binding"/>
    <property type="evidence" value="ECO:0007669"/>
    <property type="project" value="UniProtKB-KW"/>
</dbReference>
<dbReference type="InterPro" id="IPR013824">
    <property type="entry name" value="Topo_IA_cen_sub1"/>
</dbReference>
<reference evidence="9" key="1">
    <citation type="journal article" date="2020" name="Nature">
        <title>Giant virus diversity and host interactions through global metagenomics.</title>
        <authorList>
            <person name="Schulz F."/>
            <person name="Roux S."/>
            <person name="Paez-Espino D."/>
            <person name="Jungbluth S."/>
            <person name="Walsh D.A."/>
            <person name="Denef V.J."/>
            <person name="McMahon K.D."/>
            <person name="Konstantinidis K.T."/>
            <person name="Eloe-Fadrosh E.A."/>
            <person name="Kyrpides N.C."/>
            <person name="Woyke T."/>
        </authorList>
    </citation>
    <scope>NUCLEOTIDE SEQUENCE</scope>
    <source>
        <strain evidence="9">GVMAG-M-3300020166-18</strain>
    </source>
</reference>
<dbReference type="EC" id="5.6.2.1" evidence="3"/>
<organism evidence="9">
    <name type="scientific">viral metagenome</name>
    <dbReference type="NCBI Taxonomy" id="1070528"/>
    <lineage>
        <taxon>unclassified sequences</taxon>
        <taxon>metagenomes</taxon>
        <taxon>organismal metagenomes</taxon>
    </lineage>
</organism>
<dbReference type="Pfam" id="PF13368">
    <property type="entry name" value="Toprim_C_rpt"/>
    <property type="match status" value="1"/>
</dbReference>
<evidence type="ECO:0000256" key="2">
    <source>
        <dbReference type="ARBA" id="ARBA00009446"/>
    </source>
</evidence>
<dbReference type="InterPro" id="IPR003602">
    <property type="entry name" value="Topo_IA_DNA-bd_dom"/>
</dbReference>
<dbReference type="SMART" id="SM00493">
    <property type="entry name" value="TOPRIM"/>
    <property type="match status" value="1"/>
</dbReference>
<evidence type="ECO:0000256" key="3">
    <source>
        <dbReference type="ARBA" id="ARBA00012891"/>
    </source>
</evidence>
<dbReference type="InterPro" id="IPR003601">
    <property type="entry name" value="Topo_IA_2"/>
</dbReference>
<dbReference type="PRINTS" id="PR00417">
    <property type="entry name" value="PRTPISMRASEI"/>
</dbReference>
<dbReference type="GO" id="GO:0003917">
    <property type="term" value="F:DNA topoisomerase type I (single strand cut, ATP-independent) activity"/>
    <property type="evidence" value="ECO:0007669"/>
    <property type="project" value="UniProtKB-EC"/>
</dbReference>
<keyword evidence="5" id="KW-0238">DNA-binding</keyword>
<dbReference type="Gene3D" id="3.40.50.140">
    <property type="match status" value="1"/>
</dbReference>
<dbReference type="PROSITE" id="PS00396">
    <property type="entry name" value="TOPO_IA_1"/>
    <property type="match status" value="1"/>
</dbReference>
<dbReference type="PANTHER" id="PTHR42785">
    <property type="entry name" value="DNA TOPOISOMERASE, TYPE IA, CORE"/>
    <property type="match status" value="1"/>
</dbReference>
<protein>
    <recommendedName>
        <fullName evidence="3">DNA topoisomerase</fullName>
        <ecNumber evidence="3">5.6.2.1</ecNumber>
    </recommendedName>
</protein>
<evidence type="ECO:0000256" key="4">
    <source>
        <dbReference type="ARBA" id="ARBA00023029"/>
    </source>
</evidence>
<evidence type="ECO:0000256" key="5">
    <source>
        <dbReference type="ARBA" id="ARBA00023125"/>
    </source>
</evidence>
<dbReference type="SMART" id="SM00436">
    <property type="entry name" value="TOP1Bc"/>
    <property type="match status" value="1"/>
</dbReference>
<dbReference type="InterPro" id="IPR013826">
    <property type="entry name" value="Topo_IA_cen_sub3"/>
</dbReference>
<dbReference type="PROSITE" id="PS50880">
    <property type="entry name" value="TOPRIM"/>
    <property type="match status" value="1"/>
</dbReference>
<dbReference type="InterPro" id="IPR023405">
    <property type="entry name" value="Topo_IA_core_domain"/>
</dbReference>
<dbReference type="PROSITE" id="PS52039">
    <property type="entry name" value="TOPO_IA_2"/>
    <property type="match status" value="1"/>
</dbReference>
<dbReference type="AlphaFoldDB" id="A0A6C0BXF4"/>
<comment type="similarity">
    <text evidence="2">Belongs to the type IA topoisomerase family.</text>
</comment>
<dbReference type="Pfam" id="PF01751">
    <property type="entry name" value="Toprim"/>
    <property type="match status" value="1"/>
</dbReference>
<evidence type="ECO:0000259" key="7">
    <source>
        <dbReference type="PROSITE" id="PS50880"/>
    </source>
</evidence>
<dbReference type="InterPro" id="IPR000380">
    <property type="entry name" value="Topo_IA"/>
</dbReference>
<proteinExistence type="inferred from homology"/>
<dbReference type="InterPro" id="IPR013825">
    <property type="entry name" value="Topo_IA_cen_sub2"/>
</dbReference>
<keyword evidence="4" id="KW-0799">Topoisomerase</keyword>
<feature type="domain" description="Toprim" evidence="7">
    <location>
        <begin position="1"/>
        <end position="108"/>
    </location>
</feature>
<dbReference type="SMART" id="SM00437">
    <property type="entry name" value="TOP1Ac"/>
    <property type="match status" value="1"/>
</dbReference>
<comment type="catalytic activity">
    <reaction evidence="1">
        <text>ATP-independent breakage of single-stranded DNA, followed by passage and rejoining.</text>
        <dbReference type="EC" id="5.6.2.1"/>
    </reaction>
</comment>
<dbReference type="CDD" id="cd00186">
    <property type="entry name" value="TOP1Ac"/>
    <property type="match status" value="1"/>
</dbReference>
<sequence length="757" mass="86812">MRLVIVESPAKCTTIEGYLGEDYKCVASFGHIRELTDLDCIDKENNYALTFKESKSKQIQKIRGLIKKSDEVIIATDDDREGEGIGWHICEVFSLNHLVTKRIIFNEITKPALQWAINNPTHLDMNKVNAQLSRQTLDLLVGYQLSPVLWKHVSRNKGLSAGRCQSPALRILYENQQDIDNSIRENIYTVTGMFTSRCITFSLNNDFKTYKDAEKYLGDSVNHSHFFNVTQIRRSEHKPPVPFTTSSLQQRANSVLNSSPKNTMSTCQKLYEAGLITYMRTDNNTYSNDFTKRAESYIKSNWGDTYVSKTMKESKGAHEAIRVTDPSNMYPKLEGRENKMYKLIWENTMESCMTPAQYNTFNALIDGCDGYKYKYTTEKNIFPGWKIIKGGQLDDEYYDYLKSLSENQTIEYKQINAVETIKNVKLHYTEAKLVDLLEKQGIGRPSTYSSIIEKIQTRGYVTLGNIEGKMVACKRLELVENEITETQKDTKVGGEKNKLLIQDTGKMVIEFLMKNFETFVDYGYTREMENNLDNVALGNIKSETLCIDCDRVILDNIKNVVDIEGKEGKKSGHIKLDDQHTYMVGKYGPIVKKEKDGVTTWLKVKEGLDIKKLDSGGYSLYDVIINSNKEPVGTYNGHEIKVYSGKYGLYTKYDDRNVTLTSLGKKEEEITLSDIVSLIEKPKTHASLESGKSVVREFNKSMSIRNGKYGHYIYYKTDKMSKPKFMNFKSYKGDYMTDSKDDVIKWIKETHKITHFS</sequence>
<dbReference type="Gene3D" id="1.10.460.10">
    <property type="entry name" value="Topoisomerase I, domain 2"/>
    <property type="match status" value="2"/>
</dbReference>
<dbReference type="EMBL" id="MN739271">
    <property type="protein sequence ID" value="QHS96491.1"/>
    <property type="molecule type" value="Genomic_DNA"/>
</dbReference>
<dbReference type="GO" id="GO:0006265">
    <property type="term" value="P:DNA topological change"/>
    <property type="evidence" value="ECO:0007669"/>
    <property type="project" value="InterPro"/>
</dbReference>
<evidence type="ECO:0000256" key="1">
    <source>
        <dbReference type="ARBA" id="ARBA00000213"/>
    </source>
</evidence>
<evidence type="ECO:0000313" key="9">
    <source>
        <dbReference type="EMBL" id="QHS96491.1"/>
    </source>
</evidence>
<keyword evidence="6" id="KW-0413">Isomerase</keyword>
<dbReference type="SUPFAM" id="SSF56712">
    <property type="entry name" value="Prokaryotic type I DNA topoisomerase"/>
    <property type="match status" value="1"/>
</dbReference>
<dbReference type="InterPro" id="IPR023406">
    <property type="entry name" value="Topo_IA_AS"/>
</dbReference>
<feature type="domain" description="Topo IA-type catalytic" evidence="8">
    <location>
        <begin position="124"/>
        <end position="558"/>
    </location>
</feature>
<dbReference type="InterPro" id="IPR006171">
    <property type="entry name" value="TOPRIM_dom"/>
</dbReference>
<dbReference type="Gene3D" id="2.70.20.10">
    <property type="entry name" value="Topoisomerase I, domain 3"/>
    <property type="match status" value="1"/>
</dbReference>
<dbReference type="InterPro" id="IPR013497">
    <property type="entry name" value="Topo_IA_cen"/>
</dbReference>
<accession>A0A6C0BXF4</accession>